<reference evidence="2 3" key="1">
    <citation type="submission" date="2020-07" db="EMBL/GenBank/DDBJ databases">
        <title>Sequencing the genomes of 1000 actinobacteria strains.</title>
        <authorList>
            <person name="Klenk H.-P."/>
        </authorList>
    </citation>
    <scope>NUCLEOTIDE SEQUENCE [LARGE SCALE GENOMIC DNA]</scope>
    <source>
        <strain evidence="2 3">DSM 19663</strain>
    </source>
</reference>
<dbReference type="AlphaFoldDB" id="A0A839EGA0"/>
<gene>
    <name evidence="2" type="ORF">FHX53_002218</name>
</gene>
<dbReference type="Proteomes" id="UP000585905">
    <property type="component" value="Unassembled WGS sequence"/>
</dbReference>
<accession>A0A839EGA0</accession>
<proteinExistence type="predicted"/>
<feature type="region of interest" description="Disordered" evidence="1">
    <location>
        <begin position="68"/>
        <end position="106"/>
    </location>
</feature>
<evidence type="ECO:0000256" key="1">
    <source>
        <dbReference type="SAM" id="MobiDB-lite"/>
    </source>
</evidence>
<sequence length="106" mass="10988">MRGKILFLTGLGVGYVFGTKAGREKYEQISRAAAKFWNDPRVQERVDQVEGFVKDKAPEVAEFVSGNAKKAASTVTGRKSSSTTGSGAKSGSTASTSSSSGSSSSS</sequence>
<comment type="caution">
    <text evidence="2">The sequence shown here is derived from an EMBL/GenBank/DDBJ whole genome shotgun (WGS) entry which is preliminary data.</text>
</comment>
<dbReference type="RefSeq" id="WP_182491394.1">
    <property type="nucleotide sequence ID" value="NZ_BAAAOV010000012.1"/>
</dbReference>
<protein>
    <submittedName>
        <fullName evidence="2">Uncharacterized protein YjbJ (UPF0337 family)</fullName>
    </submittedName>
</protein>
<feature type="compositionally biased region" description="Low complexity" evidence="1">
    <location>
        <begin position="79"/>
        <end position="106"/>
    </location>
</feature>
<evidence type="ECO:0000313" key="2">
    <source>
        <dbReference type="EMBL" id="MBA8848608.1"/>
    </source>
</evidence>
<evidence type="ECO:0000313" key="3">
    <source>
        <dbReference type="Proteomes" id="UP000585905"/>
    </source>
</evidence>
<name>A0A839EGA0_9MICO</name>
<keyword evidence="3" id="KW-1185">Reference proteome</keyword>
<organism evidence="2 3">
    <name type="scientific">Microcella alkalica</name>
    <dbReference type="NCBI Taxonomy" id="355930"/>
    <lineage>
        <taxon>Bacteria</taxon>
        <taxon>Bacillati</taxon>
        <taxon>Actinomycetota</taxon>
        <taxon>Actinomycetes</taxon>
        <taxon>Micrococcales</taxon>
        <taxon>Microbacteriaceae</taxon>
        <taxon>Microcella</taxon>
    </lineage>
</organism>
<dbReference type="EMBL" id="JACGWX010000006">
    <property type="protein sequence ID" value="MBA8848608.1"/>
    <property type="molecule type" value="Genomic_DNA"/>
</dbReference>